<dbReference type="OrthoDB" id="9788221at2"/>
<keyword evidence="2" id="KW-0413">Isomerase</keyword>
<dbReference type="GO" id="GO:0016853">
    <property type="term" value="F:isomerase activity"/>
    <property type="evidence" value="ECO:0007669"/>
    <property type="project" value="UniProtKB-KW"/>
</dbReference>
<comment type="caution">
    <text evidence="4">The sequence shown here is derived from an EMBL/GenBank/DDBJ whole genome shotgun (WGS) entry which is preliminary data.</text>
</comment>
<dbReference type="GO" id="GO:0005737">
    <property type="term" value="C:cytoplasm"/>
    <property type="evidence" value="ECO:0007669"/>
    <property type="project" value="TreeGrafter"/>
</dbReference>
<dbReference type="InterPro" id="IPR003719">
    <property type="entry name" value="Phenazine_PhzF-like"/>
</dbReference>
<dbReference type="RefSeq" id="WP_110047272.1">
    <property type="nucleotide sequence ID" value="NZ_CP054612.1"/>
</dbReference>
<protein>
    <submittedName>
        <fullName evidence="4">PhzF family phenazine biosynthesis protein</fullName>
    </submittedName>
</protein>
<dbReference type="Proteomes" id="UP000246635">
    <property type="component" value="Unassembled WGS sequence"/>
</dbReference>
<evidence type="ECO:0000256" key="1">
    <source>
        <dbReference type="ARBA" id="ARBA00008270"/>
    </source>
</evidence>
<dbReference type="SUPFAM" id="SSF54506">
    <property type="entry name" value="Diaminopimelate epimerase-like"/>
    <property type="match status" value="1"/>
</dbReference>
<proteinExistence type="inferred from homology"/>
<dbReference type="AlphaFoldDB" id="A0A2V2YNJ8"/>
<dbReference type="Gene3D" id="3.10.310.10">
    <property type="entry name" value="Diaminopimelate Epimerase, Chain A, domain 1"/>
    <property type="match status" value="2"/>
</dbReference>
<dbReference type="NCBIfam" id="TIGR00654">
    <property type="entry name" value="PhzF_family"/>
    <property type="match status" value="1"/>
</dbReference>
<evidence type="ECO:0000256" key="3">
    <source>
        <dbReference type="PIRSR" id="PIRSR016184-1"/>
    </source>
</evidence>
<name>A0A2V2YNJ8_9BACL</name>
<evidence type="ECO:0000256" key="2">
    <source>
        <dbReference type="ARBA" id="ARBA00023235"/>
    </source>
</evidence>
<accession>A0A2V2YNJ8</accession>
<dbReference type="PANTHER" id="PTHR13774">
    <property type="entry name" value="PHENAZINE BIOSYNTHESIS PROTEIN"/>
    <property type="match status" value="1"/>
</dbReference>
<organism evidence="4 5">
    <name type="scientific">Paenibacillus cellulosilyticus</name>
    <dbReference type="NCBI Taxonomy" id="375489"/>
    <lineage>
        <taxon>Bacteria</taxon>
        <taxon>Bacillati</taxon>
        <taxon>Bacillota</taxon>
        <taxon>Bacilli</taxon>
        <taxon>Bacillales</taxon>
        <taxon>Paenibacillaceae</taxon>
        <taxon>Paenibacillus</taxon>
    </lineage>
</organism>
<evidence type="ECO:0000313" key="5">
    <source>
        <dbReference type="Proteomes" id="UP000246635"/>
    </source>
</evidence>
<dbReference type="PIRSF" id="PIRSF016184">
    <property type="entry name" value="PhzC_PhzF"/>
    <property type="match status" value="1"/>
</dbReference>
<feature type="active site" evidence="3">
    <location>
        <position position="61"/>
    </location>
</feature>
<gene>
    <name evidence="4" type="ORF">DFQ01_13918</name>
</gene>
<dbReference type="Pfam" id="PF02567">
    <property type="entry name" value="PhzC-PhzF"/>
    <property type="match status" value="1"/>
</dbReference>
<keyword evidence="5" id="KW-1185">Reference proteome</keyword>
<dbReference type="EMBL" id="QGTQ01000039">
    <property type="protein sequence ID" value="PWV90968.1"/>
    <property type="molecule type" value="Genomic_DNA"/>
</dbReference>
<dbReference type="PANTHER" id="PTHR13774:SF17">
    <property type="entry name" value="PHENAZINE BIOSYNTHESIS-LIKE DOMAIN-CONTAINING PROTEIN"/>
    <property type="match status" value="1"/>
</dbReference>
<sequence length="280" mass="30496">MNSNRESHASIQQPGSTVPIWTVDAFTATPFSGNPAAVCLLDVQPSRDWMQRVAAEMNLSETAFLRPLEDGMYELRWFTPQAEVDLCGHATLAAAHILYETGRLGELTAARFETKSGCLTAYREGGGIRLDFPSEPVSPMSPPEELIEALGFIPRYVGSNRLDIMVEADNEATVRGLQPDLALLRALNTRGVIVTSRSNATGSYDFVSRAFFPAIGIDEDPVTGSAHCALAPYWAKRLRKDELRAYQASARGGSMTVKVQGDRVMLIGQAITVLSGRLFA</sequence>
<reference evidence="4 5" key="1">
    <citation type="submission" date="2018-05" db="EMBL/GenBank/DDBJ databases">
        <title>Genomic Encyclopedia of Type Strains, Phase III (KMG-III): the genomes of soil and plant-associated and newly described type strains.</title>
        <authorList>
            <person name="Whitman W."/>
        </authorList>
    </citation>
    <scope>NUCLEOTIDE SEQUENCE [LARGE SCALE GENOMIC DNA]</scope>
    <source>
        <strain evidence="4 5">CECT 5696</strain>
    </source>
</reference>
<comment type="similarity">
    <text evidence="1">Belongs to the PhzF family.</text>
</comment>
<evidence type="ECO:0000313" key="4">
    <source>
        <dbReference type="EMBL" id="PWV90968.1"/>
    </source>
</evidence>